<dbReference type="RefSeq" id="WP_068009229.1">
    <property type="nucleotide sequence ID" value="NZ_FOFM01000012.1"/>
</dbReference>
<dbReference type="Proteomes" id="UP000076577">
    <property type="component" value="Unassembled WGS sequence"/>
</dbReference>
<reference evidence="1 2" key="1">
    <citation type="journal article" date="2016" name="Front. Microbiol.">
        <title>Comparative Genomic Analysis Reveals a Diverse Repertoire of Genes Involved in Prokaryote-Eukaryote Interactions within the Pseudovibrio Genus.</title>
        <authorList>
            <person name="Romano S."/>
            <person name="Fernandez-Guerra A."/>
            <person name="Reen F.J."/>
            <person name="Glockner F.O."/>
            <person name="Crowley S.P."/>
            <person name="O'Sullivan O."/>
            <person name="Cotter P.D."/>
            <person name="Adams C."/>
            <person name="Dobson A.D."/>
            <person name="O'Gara F."/>
        </authorList>
    </citation>
    <scope>NUCLEOTIDE SEQUENCE [LARGE SCALE GENOMIC DNA]</scope>
    <source>
        <strain evidence="1 2">Ad2</strain>
    </source>
</reference>
<dbReference type="Gene3D" id="3.30.2270.10">
    <property type="entry name" value="Folate-binding superfamily"/>
    <property type="match status" value="1"/>
</dbReference>
<name>A0A165VTI3_9HYPH</name>
<dbReference type="InterPro" id="IPR006279">
    <property type="entry name" value="SoxD"/>
</dbReference>
<dbReference type="STRING" id="989403.SAMN05421798_11273"/>
<accession>A0A165VTI3</accession>
<dbReference type="OrthoDB" id="7159274at2"/>
<dbReference type="GO" id="GO:0008115">
    <property type="term" value="F:sarcosine oxidase activity"/>
    <property type="evidence" value="ECO:0007669"/>
    <property type="project" value="InterPro"/>
</dbReference>
<sequence>MLLIRCPYCAETLPELEFEYSGEAHIARPQNPSDEPDDQWKDYLFIRSNVRGEHAEQWRHTHGCGRYFNALRNTVSDKFITTYPMGETRPDINCAGEEKNEQLAR</sequence>
<organism evidence="1 2">
    <name type="scientific">Pseudovibrio axinellae</name>
    <dbReference type="NCBI Taxonomy" id="989403"/>
    <lineage>
        <taxon>Bacteria</taxon>
        <taxon>Pseudomonadati</taxon>
        <taxon>Pseudomonadota</taxon>
        <taxon>Alphaproteobacteria</taxon>
        <taxon>Hyphomicrobiales</taxon>
        <taxon>Stappiaceae</taxon>
        <taxon>Pseudovibrio</taxon>
    </lineage>
</organism>
<dbReference type="Pfam" id="PF04267">
    <property type="entry name" value="SoxD"/>
    <property type="match status" value="1"/>
</dbReference>
<comment type="caution">
    <text evidence="1">The sequence shown here is derived from an EMBL/GenBank/DDBJ whole genome shotgun (WGS) entry which is preliminary data.</text>
</comment>
<dbReference type="AlphaFoldDB" id="A0A165VTI3"/>
<dbReference type="PATRIC" id="fig|989403.3.peg.3978"/>
<gene>
    <name evidence="1" type="ORF">PsAD2_03676</name>
</gene>
<keyword evidence="2" id="KW-1185">Reference proteome</keyword>
<dbReference type="NCBIfam" id="TIGR01374">
    <property type="entry name" value="soxD"/>
    <property type="match status" value="1"/>
</dbReference>
<dbReference type="EMBL" id="LMCB01000074">
    <property type="protein sequence ID" value="KZL15420.1"/>
    <property type="molecule type" value="Genomic_DNA"/>
</dbReference>
<protein>
    <submittedName>
        <fullName evidence="1">Sarcosine oxidase, delta subunit family</fullName>
    </submittedName>
</protein>
<dbReference type="GO" id="GO:0046653">
    <property type="term" value="P:tetrahydrofolate metabolic process"/>
    <property type="evidence" value="ECO:0007669"/>
    <property type="project" value="InterPro"/>
</dbReference>
<evidence type="ECO:0000313" key="1">
    <source>
        <dbReference type="EMBL" id="KZL15420.1"/>
    </source>
</evidence>
<proteinExistence type="predicted"/>
<evidence type="ECO:0000313" key="2">
    <source>
        <dbReference type="Proteomes" id="UP000076577"/>
    </source>
</evidence>
<dbReference type="InterPro" id="IPR038561">
    <property type="entry name" value="SoxD_sf"/>
</dbReference>